<proteinExistence type="predicted"/>
<sequence length="132" mass="13805">MVIGDVAAEKRIALGAVFIVTVTNLSPCAPTAQAASNLLSPISFAAPPCPATTIDRTRTQTHHRQAIRRPSQLPADLHSCILKPSWARTSIHAASPLLSRCNQRSPLPAAGLSALCRPSLAPSVGVSLSLLL</sequence>
<keyword evidence="2" id="KW-1185">Reference proteome</keyword>
<evidence type="ECO:0000313" key="1">
    <source>
        <dbReference type="EMBL" id="KAK9943470.1"/>
    </source>
</evidence>
<comment type="caution">
    <text evidence="1">The sequence shown here is derived from an EMBL/GenBank/DDBJ whole genome shotgun (WGS) entry which is preliminary data.</text>
</comment>
<protein>
    <submittedName>
        <fullName evidence="1">Uncharacterized protein</fullName>
    </submittedName>
</protein>
<accession>A0AAW1Y603</accession>
<reference evidence="1 2" key="1">
    <citation type="journal article" date="2023" name="G3 (Bethesda)">
        <title>A chromosome-length genome assembly and annotation of blackberry (Rubus argutus, cv. 'Hillquist').</title>
        <authorList>
            <person name="Bruna T."/>
            <person name="Aryal R."/>
            <person name="Dudchenko O."/>
            <person name="Sargent D.J."/>
            <person name="Mead D."/>
            <person name="Buti M."/>
            <person name="Cavallini A."/>
            <person name="Hytonen T."/>
            <person name="Andres J."/>
            <person name="Pham M."/>
            <person name="Weisz D."/>
            <person name="Mascagni F."/>
            <person name="Usai G."/>
            <person name="Natali L."/>
            <person name="Bassil N."/>
            <person name="Fernandez G.E."/>
            <person name="Lomsadze A."/>
            <person name="Armour M."/>
            <person name="Olukolu B."/>
            <person name="Poorten T."/>
            <person name="Britton C."/>
            <person name="Davik J."/>
            <person name="Ashrafi H."/>
            <person name="Aiden E.L."/>
            <person name="Borodovsky M."/>
            <person name="Worthington M."/>
        </authorList>
    </citation>
    <scope>NUCLEOTIDE SEQUENCE [LARGE SCALE GENOMIC DNA]</scope>
    <source>
        <strain evidence="1">PI 553951</strain>
    </source>
</reference>
<dbReference type="EMBL" id="JBEDUW010000002">
    <property type="protein sequence ID" value="KAK9943470.1"/>
    <property type="molecule type" value="Genomic_DNA"/>
</dbReference>
<dbReference type="Proteomes" id="UP001457282">
    <property type="component" value="Unassembled WGS sequence"/>
</dbReference>
<organism evidence="1 2">
    <name type="scientific">Rubus argutus</name>
    <name type="common">Southern blackberry</name>
    <dbReference type="NCBI Taxonomy" id="59490"/>
    <lineage>
        <taxon>Eukaryota</taxon>
        <taxon>Viridiplantae</taxon>
        <taxon>Streptophyta</taxon>
        <taxon>Embryophyta</taxon>
        <taxon>Tracheophyta</taxon>
        <taxon>Spermatophyta</taxon>
        <taxon>Magnoliopsida</taxon>
        <taxon>eudicotyledons</taxon>
        <taxon>Gunneridae</taxon>
        <taxon>Pentapetalae</taxon>
        <taxon>rosids</taxon>
        <taxon>fabids</taxon>
        <taxon>Rosales</taxon>
        <taxon>Rosaceae</taxon>
        <taxon>Rosoideae</taxon>
        <taxon>Rosoideae incertae sedis</taxon>
        <taxon>Rubus</taxon>
    </lineage>
</organism>
<gene>
    <name evidence="1" type="ORF">M0R45_009077</name>
</gene>
<evidence type="ECO:0000313" key="2">
    <source>
        <dbReference type="Proteomes" id="UP001457282"/>
    </source>
</evidence>
<name>A0AAW1Y603_RUBAR</name>
<dbReference type="AlphaFoldDB" id="A0AAW1Y603"/>